<dbReference type="Proteomes" id="UP001060085">
    <property type="component" value="Linkage Group LG05"/>
</dbReference>
<evidence type="ECO:0000313" key="1">
    <source>
        <dbReference type="EMBL" id="KAI5663111.1"/>
    </source>
</evidence>
<evidence type="ECO:0000313" key="2">
    <source>
        <dbReference type="Proteomes" id="UP001060085"/>
    </source>
</evidence>
<name>A0ACC0AR73_CATRO</name>
<organism evidence="1 2">
    <name type="scientific">Catharanthus roseus</name>
    <name type="common">Madagascar periwinkle</name>
    <name type="synonym">Vinca rosea</name>
    <dbReference type="NCBI Taxonomy" id="4058"/>
    <lineage>
        <taxon>Eukaryota</taxon>
        <taxon>Viridiplantae</taxon>
        <taxon>Streptophyta</taxon>
        <taxon>Embryophyta</taxon>
        <taxon>Tracheophyta</taxon>
        <taxon>Spermatophyta</taxon>
        <taxon>Magnoliopsida</taxon>
        <taxon>eudicotyledons</taxon>
        <taxon>Gunneridae</taxon>
        <taxon>Pentapetalae</taxon>
        <taxon>asterids</taxon>
        <taxon>lamiids</taxon>
        <taxon>Gentianales</taxon>
        <taxon>Apocynaceae</taxon>
        <taxon>Rauvolfioideae</taxon>
        <taxon>Vinceae</taxon>
        <taxon>Catharanthinae</taxon>
        <taxon>Catharanthus</taxon>
    </lineage>
</organism>
<proteinExistence type="predicted"/>
<reference evidence="2" key="1">
    <citation type="journal article" date="2023" name="Nat. Plants">
        <title>Single-cell RNA sequencing provides a high-resolution roadmap for understanding the multicellular compartmentation of specialized metabolism.</title>
        <authorList>
            <person name="Sun S."/>
            <person name="Shen X."/>
            <person name="Li Y."/>
            <person name="Li Y."/>
            <person name="Wang S."/>
            <person name="Li R."/>
            <person name="Zhang H."/>
            <person name="Shen G."/>
            <person name="Guo B."/>
            <person name="Wei J."/>
            <person name="Xu J."/>
            <person name="St-Pierre B."/>
            <person name="Chen S."/>
            <person name="Sun C."/>
        </authorList>
    </citation>
    <scope>NUCLEOTIDE SEQUENCE [LARGE SCALE GENOMIC DNA]</scope>
</reference>
<keyword evidence="2" id="KW-1185">Reference proteome</keyword>
<accession>A0ACC0AR73</accession>
<gene>
    <name evidence="1" type="ORF">M9H77_22434</name>
</gene>
<dbReference type="EMBL" id="CM044705">
    <property type="protein sequence ID" value="KAI5663111.1"/>
    <property type="molecule type" value="Genomic_DNA"/>
</dbReference>
<protein>
    <submittedName>
        <fullName evidence="1">Uncharacterized protein</fullName>
    </submittedName>
</protein>
<comment type="caution">
    <text evidence="1">The sequence shown here is derived from an EMBL/GenBank/DDBJ whole genome shotgun (WGS) entry which is preliminary data.</text>
</comment>
<sequence length="160" mass="17969">MLNWGIREELRKKALECGPWCFDNNLFILKQWDPTMEAPNSMSAGQNSKGASILIACRGGRCVDTSRGCGNWDHILPSYLTLPLYPSREEKNKQDYELWLSVDAKFHEDPELLLIVKLDDSGKILHINHISANNIEKPLSERLVYGVVASRDGLTAIAGD</sequence>